<evidence type="ECO:0000256" key="3">
    <source>
        <dbReference type="ARBA" id="ARBA00022840"/>
    </source>
</evidence>
<dbReference type="AlphaFoldDB" id="A0AAT9G5B7"/>
<evidence type="ECO:0000256" key="6">
    <source>
        <dbReference type="NCBIfam" id="TIGR00152"/>
    </source>
</evidence>
<organism evidence="7">
    <name type="scientific">Candidatus Aschnera chinzeii</name>
    <dbReference type="NCBI Taxonomy" id="1485666"/>
    <lineage>
        <taxon>Bacteria</taxon>
        <taxon>Pseudomonadati</taxon>
        <taxon>Pseudomonadota</taxon>
        <taxon>Gammaproteobacteria</taxon>
        <taxon>Enterobacterales</taxon>
        <taxon>Enterobacteriaceae</taxon>
        <taxon>Candidatus Aschnera</taxon>
    </lineage>
</organism>
<evidence type="ECO:0000313" key="7">
    <source>
        <dbReference type="EMBL" id="BET44893.1"/>
    </source>
</evidence>
<keyword evidence="5" id="KW-0963">Cytoplasm</keyword>
<keyword evidence="5 7" id="KW-0418">Kinase</keyword>
<dbReference type="HAMAP" id="MF_00376">
    <property type="entry name" value="Dephospho_CoA_kinase"/>
    <property type="match status" value="1"/>
</dbReference>
<dbReference type="Gene3D" id="3.40.50.300">
    <property type="entry name" value="P-loop containing nucleotide triphosphate hydrolases"/>
    <property type="match status" value="1"/>
</dbReference>
<keyword evidence="3 5" id="KW-0067">ATP-binding</keyword>
<dbReference type="GO" id="GO:0004140">
    <property type="term" value="F:dephospho-CoA kinase activity"/>
    <property type="evidence" value="ECO:0007669"/>
    <property type="project" value="UniProtKB-UniRule"/>
</dbReference>
<sequence>MTTIIGLTGGIGAGKSMISNQFKKLNVPVIDSDDITKNIINNNVDILKMIKEYFGNIVFNTNNILNKKKIKKIIFNDYNKKIWLENLIHPIVKKEIQYQFSITKTKYIIWVSPLLFENNLQNLTNYVITINTTPEKQIKRVILRDHITSKEVKKILSNQCESYERLRKSDYIIHNFYEFHKVKIDILKLHEYYSQSNN</sequence>
<dbReference type="GO" id="GO:0005737">
    <property type="term" value="C:cytoplasm"/>
    <property type="evidence" value="ECO:0007669"/>
    <property type="project" value="UniProtKB-SubCell"/>
</dbReference>
<reference evidence="7" key="2">
    <citation type="submission" date="2023-10" db="EMBL/GenBank/DDBJ databases">
        <authorList>
            <person name="Koga R."/>
            <person name="Fukatsu T."/>
        </authorList>
    </citation>
    <scope>NUCLEOTIDE SEQUENCE</scope>
    <source>
        <strain evidence="7">Kw-01</strain>
    </source>
</reference>
<dbReference type="GO" id="GO:0005524">
    <property type="term" value="F:ATP binding"/>
    <property type="evidence" value="ECO:0007669"/>
    <property type="project" value="UniProtKB-UniRule"/>
</dbReference>
<comment type="subcellular location">
    <subcellularLocation>
        <location evidence="5">Cytoplasm</location>
    </subcellularLocation>
</comment>
<dbReference type="EC" id="2.7.1.24" evidence="5 6"/>
<dbReference type="InterPro" id="IPR027417">
    <property type="entry name" value="P-loop_NTPase"/>
</dbReference>
<dbReference type="InterPro" id="IPR001977">
    <property type="entry name" value="Depp_CoAkinase"/>
</dbReference>
<comment type="similarity">
    <text evidence="1 5">Belongs to the CoaE family.</text>
</comment>
<comment type="catalytic activity">
    <reaction evidence="5">
        <text>3'-dephospho-CoA + ATP = ADP + CoA + H(+)</text>
        <dbReference type="Rhea" id="RHEA:18245"/>
        <dbReference type="ChEBI" id="CHEBI:15378"/>
        <dbReference type="ChEBI" id="CHEBI:30616"/>
        <dbReference type="ChEBI" id="CHEBI:57287"/>
        <dbReference type="ChEBI" id="CHEBI:57328"/>
        <dbReference type="ChEBI" id="CHEBI:456216"/>
        <dbReference type="EC" id="2.7.1.24"/>
    </reaction>
</comment>
<evidence type="ECO:0000256" key="4">
    <source>
        <dbReference type="ARBA" id="ARBA00022993"/>
    </source>
</evidence>
<comment type="function">
    <text evidence="5">Catalyzes the phosphorylation of the 3'-hydroxyl group of dephosphocoenzyme A to form coenzyme A.</text>
</comment>
<evidence type="ECO:0000256" key="5">
    <source>
        <dbReference type="HAMAP-Rule" id="MF_00376"/>
    </source>
</evidence>
<reference evidence="7" key="1">
    <citation type="journal article" date="2023" name="Front. Microbiol.">
        <title>Genome analysis of Candidatus Aschnera chinzeii, the bacterial endosymbiont of the blood-sucking bat fly Penicillidia jenynsii (Insecta: Diptera: Nycteribiidae).</title>
        <authorList>
            <person name="Koga R."/>
            <person name="Moriyama M."/>
            <person name="Nozaki T."/>
            <person name="Fukatsu T."/>
        </authorList>
    </citation>
    <scope>NUCLEOTIDE SEQUENCE</scope>
    <source>
        <strain evidence="7">Kw-01</strain>
    </source>
</reference>
<accession>A0AAT9G5B7</accession>
<dbReference type="PANTHER" id="PTHR10695">
    <property type="entry name" value="DEPHOSPHO-COA KINASE-RELATED"/>
    <property type="match status" value="1"/>
</dbReference>
<feature type="binding site" evidence="5">
    <location>
        <begin position="12"/>
        <end position="17"/>
    </location>
    <ligand>
        <name>ATP</name>
        <dbReference type="ChEBI" id="CHEBI:30616"/>
    </ligand>
</feature>
<proteinExistence type="inferred from homology"/>
<evidence type="ECO:0000256" key="1">
    <source>
        <dbReference type="ARBA" id="ARBA00009018"/>
    </source>
</evidence>
<dbReference type="SUPFAM" id="SSF52540">
    <property type="entry name" value="P-loop containing nucleoside triphosphate hydrolases"/>
    <property type="match status" value="1"/>
</dbReference>
<keyword evidence="4 5" id="KW-0173">Coenzyme A biosynthesis</keyword>
<name>A0AAT9G5B7_9ENTR</name>
<comment type="pathway">
    <text evidence="5">Cofactor biosynthesis; coenzyme A biosynthesis; CoA from (R)-pantothenate: step 5/5.</text>
</comment>
<evidence type="ECO:0000256" key="2">
    <source>
        <dbReference type="ARBA" id="ARBA00022741"/>
    </source>
</evidence>
<gene>
    <name evidence="5 7" type="primary">coaE</name>
    <name evidence="7" type="ORF">ACHINZ_5680</name>
</gene>
<dbReference type="PROSITE" id="PS51219">
    <property type="entry name" value="DPCK"/>
    <property type="match status" value="1"/>
</dbReference>
<dbReference type="EMBL" id="AP028961">
    <property type="protein sequence ID" value="BET44893.1"/>
    <property type="molecule type" value="Genomic_DNA"/>
</dbReference>
<keyword evidence="5" id="KW-0808">Transferase</keyword>
<dbReference type="NCBIfam" id="TIGR00152">
    <property type="entry name" value="dephospho-CoA kinase"/>
    <property type="match status" value="1"/>
</dbReference>
<dbReference type="CDD" id="cd02022">
    <property type="entry name" value="DPCK"/>
    <property type="match status" value="1"/>
</dbReference>
<keyword evidence="2 5" id="KW-0547">Nucleotide-binding</keyword>
<protein>
    <recommendedName>
        <fullName evidence="5 6">Dephospho-CoA kinase</fullName>
        <ecNumber evidence="5 6">2.7.1.24</ecNumber>
    </recommendedName>
    <alternativeName>
        <fullName evidence="5">Dephosphocoenzyme A kinase</fullName>
    </alternativeName>
</protein>
<dbReference type="Pfam" id="PF01121">
    <property type="entry name" value="CoaE"/>
    <property type="match status" value="1"/>
</dbReference>
<dbReference type="PANTHER" id="PTHR10695:SF46">
    <property type="entry name" value="BIFUNCTIONAL COENZYME A SYNTHASE-RELATED"/>
    <property type="match status" value="1"/>
</dbReference>
<dbReference type="GO" id="GO:0015937">
    <property type="term" value="P:coenzyme A biosynthetic process"/>
    <property type="evidence" value="ECO:0007669"/>
    <property type="project" value="UniProtKB-UniRule"/>
</dbReference>